<organism evidence="10">
    <name type="scientific">Enterobius vermicularis</name>
    <name type="common">Human pinworm</name>
    <dbReference type="NCBI Taxonomy" id="51028"/>
    <lineage>
        <taxon>Eukaryota</taxon>
        <taxon>Metazoa</taxon>
        <taxon>Ecdysozoa</taxon>
        <taxon>Nematoda</taxon>
        <taxon>Chromadorea</taxon>
        <taxon>Rhabditida</taxon>
        <taxon>Spirurina</taxon>
        <taxon>Oxyuridomorpha</taxon>
        <taxon>Oxyuroidea</taxon>
        <taxon>Oxyuridae</taxon>
        <taxon>Enterobius</taxon>
    </lineage>
</organism>
<protein>
    <recommendedName>
        <fullName evidence="3">Intraflagellar transport protein 46 homolog</fullName>
    </recommendedName>
</protein>
<dbReference type="EMBL" id="UXUI01000020">
    <property type="protein sequence ID" value="VDD84905.1"/>
    <property type="molecule type" value="Genomic_DNA"/>
</dbReference>
<dbReference type="GO" id="GO:0060271">
    <property type="term" value="P:cilium assembly"/>
    <property type="evidence" value="ECO:0007669"/>
    <property type="project" value="TreeGrafter"/>
</dbReference>
<dbReference type="PANTHER" id="PTHR13376:SF0">
    <property type="entry name" value="INTRAFLAGELLAR TRANSPORT PROTEIN 46 HOMOLOG"/>
    <property type="match status" value="1"/>
</dbReference>
<sequence length="237" mass="27250">MTELMGCMDNYIAKKVIIQPELIPFTFDYIPAVGEVDPMIKVNDNLGVTILDEPAVEQTDPTILNMRLRNQSKDTFNSDPPVKRLDRAEKKSTEIDQWINSIKGLHSKKPSDIVHYSNPMPDIERLMQEWPPIIEHLLSTESVATELHVNSDWLIKNLLKLGYVKLPSASLDTSLEEYVDICLLFFDIPVRKSRIQSLHVLFTLLSEFRNSQHFRNLAENNQIKTVPSTHVTDRLEL</sequence>
<keyword evidence="9" id="KW-1185">Reference proteome</keyword>
<dbReference type="GO" id="GO:0005815">
    <property type="term" value="C:microtubule organizing center"/>
    <property type="evidence" value="ECO:0007669"/>
    <property type="project" value="TreeGrafter"/>
</dbReference>
<evidence type="ECO:0000313" key="9">
    <source>
        <dbReference type="Proteomes" id="UP000274131"/>
    </source>
</evidence>
<evidence type="ECO:0000256" key="3">
    <source>
        <dbReference type="ARBA" id="ARBA00017206"/>
    </source>
</evidence>
<evidence type="ECO:0000256" key="1">
    <source>
        <dbReference type="ARBA" id="ARBA00004120"/>
    </source>
</evidence>
<evidence type="ECO:0000256" key="4">
    <source>
        <dbReference type="ARBA" id="ARBA00022490"/>
    </source>
</evidence>
<reference evidence="10" key="1">
    <citation type="submission" date="2017-02" db="UniProtKB">
        <authorList>
            <consortium name="WormBaseParasite"/>
        </authorList>
    </citation>
    <scope>IDENTIFICATION</scope>
</reference>
<evidence type="ECO:0000256" key="5">
    <source>
        <dbReference type="ARBA" id="ARBA00023069"/>
    </source>
</evidence>
<dbReference type="GO" id="GO:0042073">
    <property type="term" value="P:intraciliary transport"/>
    <property type="evidence" value="ECO:0007669"/>
    <property type="project" value="InterPro"/>
</dbReference>
<dbReference type="AlphaFoldDB" id="A0A0N4USI3"/>
<accession>A0A0N4USI3</accession>
<keyword evidence="7" id="KW-0966">Cell projection</keyword>
<keyword evidence="4" id="KW-0963">Cytoplasm</keyword>
<dbReference type="GO" id="GO:0030992">
    <property type="term" value="C:intraciliary transport particle B"/>
    <property type="evidence" value="ECO:0007669"/>
    <property type="project" value="TreeGrafter"/>
</dbReference>
<dbReference type="STRING" id="51028.A0A0N4USI3"/>
<dbReference type="OrthoDB" id="2119217at2759"/>
<dbReference type="Proteomes" id="UP000274131">
    <property type="component" value="Unassembled WGS sequence"/>
</dbReference>
<dbReference type="Pfam" id="PF12317">
    <property type="entry name" value="IFT46_B_C"/>
    <property type="match status" value="2"/>
</dbReference>
<keyword evidence="5" id="KW-0969">Cilium</keyword>
<evidence type="ECO:0000256" key="2">
    <source>
        <dbReference type="ARBA" id="ARBA00007700"/>
    </source>
</evidence>
<evidence type="ECO:0000256" key="6">
    <source>
        <dbReference type="ARBA" id="ARBA00023212"/>
    </source>
</evidence>
<comment type="similarity">
    <text evidence="2">Belongs to the IFT46 family.</text>
</comment>
<comment type="subcellular location">
    <subcellularLocation>
        <location evidence="1">Cytoplasm</location>
        <location evidence="1">Cytoskeleton</location>
        <location evidence="1">Cilium basal body</location>
    </subcellularLocation>
</comment>
<dbReference type="PANTHER" id="PTHR13376">
    <property type="entry name" value="INTRAFLAGELLAR TRANSPORT PROTEIN 46 HOMOLOG"/>
    <property type="match status" value="1"/>
</dbReference>
<evidence type="ECO:0000313" key="10">
    <source>
        <dbReference type="WBParaSite" id="EVEC_0000007301-mRNA-1"/>
    </source>
</evidence>
<evidence type="ECO:0000313" key="8">
    <source>
        <dbReference type="EMBL" id="VDD84905.1"/>
    </source>
</evidence>
<dbReference type="WBParaSite" id="EVEC_0000007301-mRNA-1">
    <property type="protein sequence ID" value="EVEC_0000007301-mRNA-1"/>
    <property type="gene ID" value="EVEC_0000007301"/>
</dbReference>
<dbReference type="InterPro" id="IPR022088">
    <property type="entry name" value="Intraflagellar_transp_cmplxB"/>
</dbReference>
<reference evidence="8 9" key="2">
    <citation type="submission" date="2018-10" db="EMBL/GenBank/DDBJ databases">
        <authorList>
            <consortium name="Pathogen Informatics"/>
        </authorList>
    </citation>
    <scope>NUCLEOTIDE SEQUENCE [LARGE SCALE GENOMIC DNA]</scope>
</reference>
<evidence type="ECO:0000256" key="7">
    <source>
        <dbReference type="ARBA" id="ARBA00023273"/>
    </source>
</evidence>
<keyword evidence="6" id="KW-0206">Cytoskeleton</keyword>
<gene>
    <name evidence="8" type="ORF">EVEC_LOCUS48</name>
</gene>
<name>A0A0N4USI3_ENTVE</name>
<proteinExistence type="inferred from homology"/>
<dbReference type="GO" id="GO:0031514">
    <property type="term" value="C:motile cilium"/>
    <property type="evidence" value="ECO:0007669"/>
    <property type="project" value="TreeGrafter"/>
</dbReference>